<name>A0A1J1J7Y1_9DIPT</name>
<keyword evidence="2" id="KW-1185">Reference proteome</keyword>
<evidence type="ECO:0000313" key="1">
    <source>
        <dbReference type="EMBL" id="CRL08507.1"/>
    </source>
</evidence>
<protein>
    <submittedName>
        <fullName evidence="1">CLUMA_CG021664, isoform A</fullName>
    </submittedName>
</protein>
<gene>
    <name evidence="1" type="ORF">CLUMA_CG021664</name>
</gene>
<dbReference type="Proteomes" id="UP000183832">
    <property type="component" value="Unassembled WGS sequence"/>
</dbReference>
<accession>A0A1J1J7Y1</accession>
<dbReference type="EMBL" id="CVRI01000075">
    <property type="protein sequence ID" value="CRL08507.1"/>
    <property type="molecule type" value="Genomic_DNA"/>
</dbReference>
<proteinExistence type="predicted"/>
<organism evidence="1 2">
    <name type="scientific">Clunio marinus</name>
    <dbReference type="NCBI Taxonomy" id="568069"/>
    <lineage>
        <taxon>Eukaryota</taxon>
        <taxon>Metazoa</taxon>
        <taxon>Ecdysozoa</taxon>
        <taxon>Arthropoda</taxon>
        <taxon>Hexapoda</taxon>
        <taxon>Insecta</taxon>
        <taxon>Pterygota</taxon>
        <taxon>Neoptera</taxon>
        <taxon>Endopterygota</taxon>
        <taxon>Diptera</taxon>
        <taxon>Nematocera</taxon>
        <taxon>Chironomoidea</taxon>
        <taxon>Chironomidae</taxon>
        <taxon>Clunio</taxon>
    </lineage>
</organism>
<evidence type="ECO:0000313" key="2">
    <source>
        <dbReference type="Proteomes" id="UP000183832"/>
    </source>
</evidence>
<sequence>MRSTFSQLNSTHATFSAEENLVSEAEQSIGMCKHCERPNIERVEALKRQKFSSYNLVLADTFQGQFHRRQNVSCRFLCAYNSMRFNNSNDIKILNKNHVVLKQFTEGMNEEESADIGDVLECLSRLDECT</sequence>
<dbReference type="AlphaFoldDB" id="A0A1J1J7Y1"/>
<reference evidence="1 2" key="1">
    <citation type="submission" date="2015-04" db="EMBL/GenBank/DDBJ databases">
        <authorList>
            <person name="Syromyatnikov M.Y."/>
            <person name="Popov V.N."/>
        </authorList>
    </citation>
    <scope>NUCLEOTIDE SEQUENCE [LARGE SCALE GENOMIC DNA]</scope>
</reference>